<organism evidence="4">
    <name type="scientific">Haemonchus placei</name>
    <name type="common">Barber's pole worm</name>
    <dbReference type="NCBI Taxonomy" id="6290"/>
    <lineage>
        <taxon>Eukaryota</taxon>
        <taxon>Metazoa</taxon>
        <taxon>Ecdysozoa</taxon>
        <taxon>Nematoda</taxon>
        <taxon>Chromadorea</taxon>
        <taxon>Rhabditida</taxon>
        <taxon>Rhabditina</taxon>
        <taxon>Rhabditomorpha</taxon>
        <taxon>Strongyloidea</taxon>
        <taxon>Trichostrongylidae</taxon>
        <taxon>Haemonchus</taxon>
    </lineage>
</organism>
<dbReference type="Proteomes" id="UP000268014">
    <property type="component" value="Unassembled WGS sequence"/>
</dbReference>
<dbReference type="EMBL" id="UZAF01016159">
    <property type="protein sequence ID" value="VDO22035.1"/>
    <property type="molecule type" value="Genomic_DNA"/>
</dbReference>
<feature type="region of interest" description="Disordered" evidence="1">
    <location>
        <begin position="31"/>
        <end position="92"/>
    </location>
</feature>
<protein>
    <submittedName>
        <fullName evidence="2 4">Uncharacterized protein</fullName>
    </submittedName>
</protein>
<reference evidence="2 3" key="2">
    <citation type="submission" date="2018-11" db="EMBL/GenBank/DDBJ databases">
        <authorList>
            <consortium name="Pathogen Informatics"/>
        </authorList>
    </citation>
    <scope>NUCLEOTIDE SEQUENCE [LARGE SCALE GENOMIC DNA]</scope>
    <source>
        <strain evidence="2 3">MHpl1</strain>
    </source>
</reference>
<dbReference type="AlphaFoldDB" id="A0A0N4W2I7"/>
<keyword evidence="3" id="KW-1185">Reference proteome</keyword>
<gene>
    <name evidence="2" type="ORF">HPLM_LOCUS3937</name>
</gene>
<evidence type="ECO:0000313" key="4">
    <source>
        <dbReference type="WBParaSite" id="HPLM_0000394501-mRNA-1"/>
    </source>
</evidence>
<proteinExistence type="predicted"/>
<dbReference type="WBParaSite" id="HPLM_0000394501-mRNA-1">
    <property type="protein sequence ID" value="HPLM_0000394501-mRNA-1"/>
    <property type="gene ID" value="HPLM_0000394501"/>
</dbReference>
<evidence type="ECO:0000313" key="2">
    <source>
        <dbReference type="EMBL" id="VDO22035.1"/>
    </source>
</evidence>
<feature type="compositionally biased region" description="Polar residues" evidence="1">
    <location>
        <begin position="31"/>
        <end position="40"/>
    </location>
</feature>
<reference evidence="4" key="1">
    <citation type="submission" date="2017-02" db="UniProtKB">
        <authorList>
            <consortium name="WormBaseParasite"/>
        </authorList>
    </citation>
    <scope>IDENTIFICATION</scope>
</reference>
<accession>A0A0N4W2I7</accession>
<evidence type="ECO:0000256" key="1">
    <source>
        <dbReference type="SAM" id="MobiDB-lite"/>
    </source>
</evidence>
<name>A0A0N4W2I7_HAEPC</name>
<sequence length="92" mass="10570">MAWQSNQKVGTKGRVMRRVMTLRSHMVQEFQANETKQNQAPPALAHDDDDFEGDWEVRSEYGAEEASEDVKPRGESDRVVEVVRPEQRLNPS</sequence>
<evidence type="ECO:0000313" key="3">
    <source>
        <dbReference type="Proteomes" id="UP000268014"/>
    </source>
</evidence>
<feature type="compositionally biased region" description="Basic and acidic residues" evidence="1">
    <location>
        <begin position="68"/>
        <end position="92"/>
    </location>
</feature>
<dbReference type="OrthoDB" id="5902482at2759"/>